<dbReference type="Gene3D" id="3.10.100.10">
    <property type="entry name" value="Mannose-Binding Protein A, subunit A"/>
    <property type="match status" value="1"/>
</dbReference>
<dbReference type="OrthoDB" id="7357196at2759"/>
<dbReference type="SUPFAM" id="SSF56436">
    <property type="entry name" value="C-type lectin-like"/>
    <property type="match status" value="1"/>
</dbReference>
<gene>
    <name evidence="2" type="ORF">TELCIR_17239</name>
</gene>
<organism evidence="2 3">
    <name type="scientific">Teladorsagia circumcincta</name>
    <name type="common">Brown stomach worm</name>
    <name type="synonym">Ostertagia circumcincta</name>
    <dbReference type="NCBI Taxonomy" id="45464"/>
    <lineage>
        <taxon>Eukaryota</taxon>
        <taxon>Metazoa</taxon>
        <taxon>Ecdysozoa</taxon>
        <taxon>Nematoda</taxon>
        <taxon>Chromadorea</taxon>
        <taxon>Rhabditida</taxon>
        <taxon>Rhabditina</taxon>
        <taxon>Rhabditomorpha</taxon>
        <taxon>Strongyloidea</taxon>
        <taxon>Trichostrongylidae</taxon>
        <taxon>Teladorsagia</taxon>
    </lineage>
</organism>
<dbReference type="InterPro" id="IPR050111">
    <property type="entry name" value="C-type_lectin/snaclec_domain"/>
</dbReference>
<dbReference type="EMBL" id="KZ353966">
    <property type="protein sequence ID" value="PIO61246.1"/>
    <property type="molecule type" value="Genomic_DNA"/>
</dbReference>
<dbReference type="AlphaFoldDB" id="A0A2G9TTA9"/>
<dbReference type="PROSITE" id="PS50041">
    <property type="entry name" value="C_TYPE_LECTIN_2"/>
    <property type="match status" value="1"/>
</dbReference>
<dbReference type="Proteomes" id="UP000230423">
    <property type="component" value="Unassembled WGS sequence"/>
</dbReference>
<keyword evidence="3" id="KW-1185">Reference proteome</keyword>
<evidence type="ECO:0000313" key="2">
    <source>
        <dbReference type="EMBL" id="PIO61246.1"/>
    </source>
</evidence>
<evidence type="ECO:0000259" key="1">
    <source>
        <dbReference type="PROSITE" id="PS50041"/>
    </source>
</evidence>
<sequence>MWTWTDGTPVNYLKWSKYQPNNAGKGEHCTQIISDPPEEITLIEKYWNDKSCITKMARFVCKRKQLSVLRRRNPRGLTKGIHIYFY</sequence>
<dbReference type="InterPro" id="IPR016186">
    <property type="entry name" value="C-type_lectin-like/link_sf"/>
</dbReference>
<dbReference type="InterPro" id="IPR001304">
    <property type="entry name" value="C-type_lectin-like"/>
</dbReference>
<accession>A0A2G9TTA9</accession>
<feature type="domain" description="C-type lectin" evidence="1">
    <location>
        <begin position="1"/>
        <end position="52"/>
    </location>
</feature>
<dbReference type="InterPro" id="IPR016187">
    <property type="entry name" value="CTDL_fold"/>
</dbReference>
<reference evidence="2 3" key="1">
    <citation type="submission" date="2015-09" db="EMBL/GenBank/DDBJ databases">
        <title>Draft genome of the parasitic nematode Teladorsagia circumcincta isolate WARC Sus (inbred).</title>
        <authorList>
            <person name="Mitreva M."/>
        </authorList>
    </citation>
    <scope>NUCLEOTIDE SEQUENCE [LARGE SCALE GENOMIC DNA]</scope>
    <source>
        <strain evidence="2 3">S</strain>
    </source>
</reference>
<proteinExistence type="predicted"/>
<evidence type="ECO:0000313" key="3">
    <source>
        <dbReference type="Proteomes" id="UP000230423"/>
    </source>
</evidence>
<dbReference type="PANTHER" id="PTHR22803">
    <property type="entry name" value="MANNOSE, PHOSPHOLIPASE, LECTIN RECEPTOR RELATED"/>
    <property type="match status" value="1"/>
</dbReference>
<protein>
    <recommendedName>
        <fullName evidence="1">C-type lectin domain-containing protein</fullName>
    </recommendedName>
</protein>
<dbReference type="Pfam" id="PF00059">
    <property type="entry name" value="Lectin_C"/>
    <property type="match status" value="1"/>
</dbReference>
<name>A0A2G9TTA9_TELCI</name>